<proteinExistence type="predicted"/>
<evidence type="ECO:0000313" key="1">
    <source>
        <dbReference type="EMBL" id="KAK7314040.1"/>
    </source>
</evidence>
<accession>A0AAN9KAR4</accession>
<protein>
    <submittedName>
        <fullName evidence="1">Uncharacterized protein</fullName>
    </submittedName>
</protein>
<keyword evidence="2" id="KW-1185">Reference proteome</keyword>
<gene>
    <name evidence="1" type="ORF">VNO77_39248</name>
</gene>
<dbReference type="EMBL" id="JAYMYQ010000009">
    <property type="protein sequence ID" value="KAK7314040.1"/>
    <property type="molecule type" value="Genomic_DNA"/>
</dbReference>
<reference evidence="1 2" key="1">
    <citation type="submission" date="2024-01" db="EMBL/GenBank/DDBJ databases">
        <title>The genomes of 5 underutilized Papilionoideae crops provide insights into root nodulation and disease resistanc.</title>
        <authorList>
            <person name="Jiang F."/>
        </authorList>
    </citation>
    <scope>NUCLEOTIDE SEQUENCE [LARGE SCALE GENOMIC DNA]</scope>
    <source>
        <strain evidence="1">LVBAO_FW01</strain>
        <tissue evidence="1">Leaves</tissue>
    </source>
</reference>
<sequence>MGRDKHPKELLSRHCVISWLRVLLPTDVLKTCILTQPEYDSFPFQDHPHLERMPGYSSYSYGHLISPKLTTPPTLVTVLRRPRMGSYTRAKGTQNACGGEKVLPPKSSCACLFQRVSSLSPDTSPPFLASSKFRMLRMIPLLF</sequence>
<organism evidence="1 2">
    <name type="scientific">Canavalia gladiata</name>
    <name type="common">Sword bean</name>
    <name type="synonym">Dolichos gladiatus</name>
    <dbReference type="NCBI Taxonomy" id="3824"/>
    <lineage>
        <taxon>Eukaryota</taxon>
        <taxon>Viridiplantae</taxon>
        <taxon>Streptophyta</taxon>
        <taxon>Embryophyta</taxon>
        <taxon>Tracheophyta</taxon>
        <taxon>Spermatophyta</taxon>
        <taxon>Magnoliopsida</taxon>
        <taxon>eudicotyledons</taxon>
        <taxon>Gunneridae</taxon>
        <taxon>Pentapetalae</taxon>
        <taxon>rosids</taxon>
        <taxon>fabids</taxon>
        <taxon>Fabales</taxon>
        <taxon>Fabaceae</taxon>
        <taxon>Papilionoideae</taxon>
        <taxon>50 kb inversion clade</taxon>
        <taxon>NPAAA clade</taxon>
        <taxon>indigoferoid/millettioid clade</taxon>
        <taxon>Phaseoleae</taxon>
        <taxon>Canavalia</taxon>
    </lineage>
</organism>
<comment type="caution">
    <text evidence="1">The sequence shown here is derived from an EMBL/GenBank/DDBJ whole genome shotgun (WGS) entry which is preliminary data.</text>
</comment>
<dbReference type="AlphaFoldDB" id="A0AAN9KAR4"/>
<evidence type="ECO:0000313" key="2">
    <source>
        <dbReference type="Proteomes" id="UP001367508"/>
    </source>
</evidence>
<name>A0AAN9KAR4_CANGL</name>
<dbReference type="Proteomes" id="UP001367508">
    <property type="component" value="Unassembled WGS sequence"/>
</dbReference>